<comment type="caution">
    <text evidence="3">The sequence shown here is derived from an EMBL/GenBank/DDBJ whole genome shotgun (WGS) entry which is preliminary data.</text>
</comment>
<evidence type="ECO:0000256" key="2">
    <source>
        <dbReference type="SAM" id="MobiDB-lite"/>
    </source>
</evidence>
<evidence type="ECO:0000313" key="4">
    <source>
        <dbReference type="Proteomes" id="UP000604046"/>
    </source>
</evidence>
<dbReference type="Pfam" id="PF05721">
    <property type="entry name" value="PhyH"/>
    <property type="match status" value="1"/>
</dbReference>
<proteinExistence type="predicted"/>
<reference evidence="3" key="1">
    <citation type="submission" date="2021-02" db="EMBL/GenBank/DDBJ databases">
        <authorList>
            <person name="Dougan E. K."/>
            <person name="Rhodes N."/>
            <person name="Thang M."/>
            <person name="Chan C."/>
        </authorList>
    </citation>
    <scope>NUCLEOTIDE SEQUENCE</scope>
</reference>
<accession>A0A812KAC8</accession>
<dbReference type="GO" id="GO:0046872">
    <property type="term" value="F:metal ion binding"/>
    <property type="evidence" value="ECO:0007669"/>
    <property type="project" value="UniProtKB-ARBA"/>
</dbReference>
<evidence type="ECO:0000313" key="3">
    <source>
        <dbReference type="EMBL" id="CAE7224014.1"/>
    </source>
</evidence>
<dbReference type="AlphaFoldDB" id="A0A812KAC8"/>
<comment type="cofactor">
    <cofactor evidence="1">
        <name>Fe cation</name>
        <dbReference type="ChEBI" id="CHEBI:24875"/>
    </cofactor>
</comment>
<keyword evidence="4" id="KW-1185">Reference proteome</keyword>
<dbReference type="SUPFAM" id="SSF51197">
    <property type="entry name" value="Clavaminate synthase-like"/>
    <property type="match status" value="1"/>
</dbReference>
<dbReference type="InterPro" id="IPR008775">
    <property type="entry name" value="Phytyl_CoA_dOase-like"/>
</dbReference>
<feature type="compositionally biased region" description="Basic and acidic residues" evidence="2">
    <location>
        <begin position="163"/>
        <end position="182"/>
    </location>
</feature>
<dbReference type="PANTHER" id="PTHR20883:SF48">
    <property type="entry name" value="ECTOINE DIOXYGENASE"/>
    <property type="match status" value="1"/>
</dbReference>
<dbReference type="Proteomes" id="UP000604046">
    <property type="component" value="Unassembled WGS sequence"/>
</dbReference>
<gene>
    <name evidence="3" type="ORF">SNAT2548_LOCUS8495</name>
</gene>
<organism evidence="3 4">
    <name type="scientific">Symbiodinium natans</name>
    <dbReference type="NCBI Taxonomy" id="878477"/>
    <lineage>
        <taxon>Eukaryota</taxon>
        <taxon>Sar</taxon>
        <taxon>Alveolata</taxon>
        <taxon>Dinophyceae</taxon>
        <taxon>Suessiales</taxon>
        <taxon>Symbiodiniaceae</taxon>
        <taxon>Symbiodinium</taxon>
    </lineage>
</organism>
<protein>
    <submittedName>
        <fullName evidence="3">Uncharacterized protein</fullName>
    </submittedName>
</protein>
<dbReference type="Gene3D" id="2.60.120.620">
    <property type="entry name" value="q2cbj1_9rhob like domain"/>
    <property type="match status" value="1"/>
</dbReference>
<evidence type="ECO:0000256" key="1">
    <source>
        <dbReference type="ARBA" id="ARBA00001962"/>
    </source>
</evidence>
<dbReference type="GO" id="GO:0016491">
    <property type="term" value="F:oxidoreductase activity"/>
    <property type="evidence" value="ECO:0007669"/>
    <property type="project" value="UniProtKB-ARBA"/>
</dbReference>
<name>A0A812KAC8_9DINO</name>
<sequence length="350" mass="38461">MASPGQQKFLGPLCCLLAALAAGMYMATASYRRCAKALASLAMDAMVEGLSDEERTSFEADGFLVLPGVLSSAEVTSLSNVMDEWSEYMGGVAEGTTWHGMIFDKRHDMPFYHAELVKMLVHPKVFGKIVGILGWNIYCYHAHAMFTRALSTPLSTSDLTEPLGDHWHQDSGRVNDDVEGEPRPRLSVKASFFLTDTTQPGSPQFWVVPGSHLNNSMPNAHGGATQQPPGATPLPVHAGSVVIIDRRLWHTGPLGEQPYAHSRKVLFYGFGPRWMRPKDSMATDTVLAHVREPVIRQLLGNTPSYNGLYSPTAKDVPLLGWLDEHGMLKDRPQVPWEACDQSSKWIGGCT</sequence>
<dbReference type="PANTHER" id="PTHR20883">
    <property type="entry name" value="PHYTANOYL-COA DIOXYGENASE DOMAIN CONTAINING 1"/>
    <property type="match status" value="1"/>
</dbReference>
<feature type="region of interest" description="Disordered" evidence="2">
    <location>
        <begin position="161"/>
        <end position="182"/>
    </location>
</feature>
<dbReference type="EMBL" id="CAJNDS010000635">
    <property type="protein sequence ID" value="CAE7224014.1"/>
    <property type="molecule type" value="Genomic_DNA"/>
</dbReference>
<dbReference type="OrthoDB" id="2328924at2759"/>